<dbReference type="HOGENOM" id="CLU_026287_0_0_6"/>
<proteinExistence type="predicted"/>
<accession>A0A0B4XQB4</accession>
<dbReference type="SUPFAM" id="SSF56024">
    <property type="entry name" value="Phospholipase D/nuclease"/>
    <property type="match status" value="2"/>
</dbReference>
<gene>
    <name evidence="3" type="ORF">S7S_11205</name>
</gene>
<feature type="transmembrane region" description="Helical" evidence="1">
    <location>
        <begin position="24"/>
        <end position="45"/>
    </location>
</feature>
<dbReference type="PROSITE" id="PS50035">
    <property type="entry name" value="PLD"/>
    <property type="match status" value="2"/>
</dbReference>
<evidence type="ECO:0000313" key="3">
    <source>
        <dbReference type="EMBL" id="AJD48653.1"/>
    </source>
</evidence>
<dbReference type="InterPro" id="IPR025202">
    <property type="entry name" value="PLD-like_dom"/>
</dbReference>
<evidence type="ECO:0000259" key="2">
    <source>
        <dbReference type="PROSITE" id="PS50035"/>
    </source>
</evidence>
<name>A0A0B4XQB4_9GAMM</name>
<dbReference type="KEGG" id="apac:S7S_11205"/>
<dbReference type="GO" id="GO:0032049">
    <property type="term" value="P:cardiolipin biosynthetic process"/>
    <property type="evidence" value="ECO:0007669"/>
    <property type="project" value="UniProtKB-ARBA"/>
</dbReference>
<evidence type="ECO:0000256" key="1">
    <source>
        <dbReference type="SAM" id="Phobius"/>
    </source>
</evidence>
<sequence length="534" mass="58677">MAVGAAGGYDREDAMITDQTMPPFARLLFLLLCYLSFGGCALPAVDQGLNAQRLPDGALHGTWLDSTTLPLTNAHPGLSGLIALPDAHQAFAARMVLAESAERTLDVQYYIWHQDVTGTLLLNALHDAADRGVRVRLLLDDNGVPGMDELLAALDTHPNMTIRLFNPFALRKPKMLGFLAGFPRTNRRMHNKSFTVDQRVAVIGGRNIGDEYFGASTGVQFTDLDVLAIGPAAEQVTTDFDRYWASQSAYPVAQILPAPKHDRVSLLDAAVEQAGRDDDAVKYLGLLEASHFTDRLDSGEIHFEWAPVRMISDDPAKGLGKAARSDLMISQLPPLLLAAEHSVDLISPYFVPTRPGVALLTSLSQRGVRVRILTNSLEATNVAAVHAGYARYRKDMLAAGIELFEMRKLSEDMERNESAGPFGSSGASLHAKTFAIDGRQAFIGSFNFDPRSAELNTELGFIIDSPVLARGISNVFDQQVPGQAYAVHLDERGKLYWTEQHGDNEQRFERDPKVGLFKRARVKVLSWLPIEWML</sequence>
<dbReference type="STRING" id="391936.S7S_11205"/>
<dbReference type="EMBL" id="CP004387">
    <property type="protein sequence ID" value="AJD48653.1"/>
    <property type="molecule type" value="Genomic_DNA"/>
</dbReference>
<dbReference type="CDD" id="cd09113">
    <property type="entry name" value="PLDc_ymdC_like_2"/>
    <property type="match status" value="1"/>
</dbReference>
<dbReference type="Pfam" id="PF13091">
    <property type="entry name" value="PLDc_2"/>
    <property type="match status" value="2"/>
</dbReference>
<dbReference type="AlphaFoldDB" id="A0A0B4XQB4"/>
<dbReference type="Proteomes" id="UP000006764">
    <property type="component" value="Chromosome"/>
</dbReference>
<keyword evidence="1" id="KW-1133">Transmembrane helix</keyword>
<dbReference type="CDD" id="cd09111">
    <property type="entry name" value="PLDc_ymdC_like_1"/>
    <property type="match status" value="1"/>
</dbReference>
<keyword evidence="4" id="KW-1185">Reference proteome</keyword>
<dbReference type="InterPro" id="IPR001736">
    <property type="entry name" value="PLipase_D/transphosphatidylase"/>
</dbReference>
<reference evidence="3 4" key="1">
    <citation type="journal article" date="2012" name="J. Bacteriol.">
        <title>Genome sequence of an alkane-degrading bacterium, Alcanivorax pacificus type strain W11-5, isolated from deep sea sediment.</title>
        <authorList>
            <person name="Lai Q."/>
            <person name="Shao Z."/>
        </authorList>
    </citation>
    <scope>NUCLEOTIDE SEQUENCE [LARGE SCALE GENOMIC DNA]</scope>
    <source>
        <strain evidence="3 4">W11-5</strain>
    </source>
</reference>
<dbReference type="PANTHER" id="PTHR21248">
    <property type="entry name" value="CARDIOLIPIN SYNTHASE"/>
    <property type="match status" value="1"/>
</dbReference>
<dbReference type="SMART" id="SM00155">
    <property type="entry name" value="PLDc"/>
    <property type="match status" value="2"/>
</dbReference>
<protein>
    <submittedName>
        <fullName evidence="3">Phospholipase D active site motif protein 5</fullName>
    </submittedName>
</protein>
<dbReference type="Gene3D" id="3.30.870.10">
    <property type="entry name" value="Endonuclease Chain A"/>
    <property type="match status" value="2"/>
</dbReference>
<feature type="domain" description="PLD phosphodiesterase" evidence="2">
    <location>
        <begin position="185"/>
        <end position="212"/>
    </location>
</feature>
<feature type="domain" description="PLD phosphodiesterase" evidence="2">
    <location>
        <begin position="425"/>
        <end position="452"/>
    </location>
</feature>
<organism evidence="3 4">
    <name type="scientific">Isoalcanivorax pacificus W11-5</name>
    <dbReference type="NCBI Taxonomy" id="391936"/>
    <lineage>
        <taxon>Bacteria</taxon>
        <taxon>Pseudomonadati</taxon>
        <taxon>Pseudomonadota</taxon>
        <taxon>Gammaproteobacteria</taxon>
        <taxon>Oceanospirillales</taxon>
        <taxon>Alcanivoracaceae</taxon>
        <taxon>Isoalcanivorax</taxon>
    </lineage>
</organism>
<keyword evidence="1" id="KW-0472">Membrane</keyword>
<dbReference type="PANTHER" id="PTHR21248:SF12">
    <property type="entry name" value="CARDIOLIPIN SYNTHASE C"/>
    <property type="match status" value="1"/>
</dbReference>
<evidence type="ECO:0000313" key="4">
    <source>
        <dbReference type="Proteomes" id="UP000006764"/>
    </source>
</evidence>
<dbReference type="RefSeq" id="WP_008737119.1">
    <property type="nucleotide sequence ID" value="NZ_CP004387.1"/>
</dbReference>
<keyword evidence="1" id="KW-0812">Transmembrane</keyword>
<dbReference type="GO" id="GO:0030572">
    <property type="term" value="F:phosphatidyltransferase activity"/>
    <property type="evidence" value="ECO:0007669"/>
    <property type="project" value="UniProtKB-ARBA"/>
</dbReference>